<evidence type="ECO:0000313" key="2">
    <source>
        <dbReference type="Proteomes" id="UP001172155"/>
    </source>
</evidence>
<comment type="caution">
    <text evidence="1">The sequence shown here is derived from an EMBL/GenBank/DDBJ whole genome shotgun (WGS) entry which is preliminary data.</text>
</comment>
<dbReference type="Proteomes" id="UP001172155">
    <property type="component" value="Unassembled WGS sequence"/>
</dbReference>
<sequence>MRVHINHISKLEFLCAFREAFFASITEKNIQGGFAGAGLIPFDPERVLSKLDIKLLLLSLFTHYKLRTPTPPTSRPGIAQP</sequence>
<accession>A0AA40ENH5</accession>
<reference evidence="1" key="1">
    <citation type="submission" date="2023-06" db="EMBL/GenBank/DDBJ databases">
        <title>Genome-scale phylogeny and comparative genomics of the fungal order Sordariales.</title>
        <authorList>
            <consortium name="Lawrence Berkeley National Laboratory"/>
            <person name="Hensen N."/>
            <person name="Bonometti L."/>
            <person name="Westerberg I."/>
            <person name="Brannstrom I.O."/>
            <person name="Guillou S."/>
            <person name="Cros-Aarteil S."/>
            <person name="Calhoun S."/>
            <person name="Haridas S."/>
            <person name="Kuo A."/>
            <person name="Mondo S."/>
            <person name="Pangilinan J."/>
            <person name="Riley R."/>
            <person name="LaButti K."/>
            <person name="Andreopoulos B."/>
            <person name="Lipzen A."/>
            <person name="Chen C."/>
            <person name="Yanf M."/>
            <person name="Daum C."/>
            <person name="Ng V."/>
            <person name="Clum A."/>
            <person name="Steindorff A."/>
            <person name="Ohm R."/>
            <person name="Martin F."/>
            <person name="Silar P."/>
            <person name="Natvig D."/>
            <person name="Lalanne C."/>
            <person name="Gautier V."/>
            <person name="Ament-velasquez S.L."/>
            <person name="Kruys A."/>
            <person name="Hutchinson M.I."/>
            <person name="Powell A.J."/>
            <person name="Barry K."/>
            <person name="Miller A.N."/>
            <person name="Grigoriev I.V."/>
            <person name="Debuchy R."/>
            <person name="Gladieux P."/>
            <person name="Thoren M.H."/>
            <person name="Johannesson H."/>
        </authorList>
    </citation>
    <scope>NUCLEOTIDE SEQUENCE</scope>
    <source>
        <strain evidence="1">SMH3187-1</strain>
    </source>
</reference>
<dbReference type="AlphaFoldDB" id="A0AA40ENH5"/>
<protein>
    <submittedName>
        <fullName evidence="1">Uncharacterized protein</fullName>
    </submittedName>
</protein>
<name>A0AA40ENH5_9PEZI</name>
<keyword evidence="2" id="KW-1185">Reference proteome</keyword>
<evidence type="ECO:0000313" key="1">
    <source>
        <dbReference type="EMBL" id="KAK0742581.1"/>
    </source>
</evidence>
<proteinExistence type="predicted"/>
<organism evidence="1 2">
    <name type="scientific">Schizothecium vesticola</name>
    <dbReference type="NCBI Taxonomy" id="314040"/>
    <lineage>
        <taxon>Eukaryota</taxon>
        <taxon>Fungi</taxon>
        <taxon>Dikarya</taxon>
        <taxon>Ascomycota</taxon>
        <taxon>Pezizomycotina</taxon>
        <taxon>Sordariomycetes</taxon>
        <taxon>Sordariomycetidae</taxon>
        <taxon>Sordariales</taxon>
        <taxon>Schizotheciaceae</taxon>
        <taxon>Schizothecium</taxon>
    </lineage>
</organism>
<gene>
    <name evidence="1" type="ORF">B0T18DRAFT_413327</name>
</gene>
<dbReference type="EMBL" id="JAUKUD010000005">
    <property type="protein sequence ID" value="KAK0742581.1"/>
    <property type="molecule type" value="Genomic_DNA"/>
</dbReference>